<proteinExistence type="predicted"/>
<name>A0A2A6BK66_PRIPA</name>
<reference evidence="1" key="2">
    <citation type="submission" date="2022-06" db="UniProtKB">
        <authorList>
            <consortium name="EnsemblMetazoa"/>
        </authorList>
    </citation>
    <scope>IDENTIFICATION</scope>
    <source>
        <strain evidence="1">PS312</strain>
    </source>
</reference>
<accession>A0A8R1UPU4</accession>
<accession>A0A2A6BK66</accession>
<dbReference type="Proteomes" id="UP000005239">
    <property type="component" value="Unassembled WGS sequence"/>
</dbReference>
<keyword evidence="2" id="KW-1185">Reference proteome</keyword>
<dbReference type="AlphaFoldDB" id="A0A2A6BK66"/>
<dbReference type="EnsemblMetazoa" id="PPA35990.1">
    <property type="protein sequence ID" value="PPA35990.1"/>
    <property type="gene ID" value="WBGene00274359"/>
</dbReference>
<gene>
    <name evidence="1" type="primary">WBGene00274359</name>
</gene>
<sequence>MSKEDSRYDLDQCNVLSRRMRTLSDISRPKAEKTKLGALRIVQHKHAGIELRMRNATESVSDKRIWWSLVMSNANNSALFTIDHTPECLDPDCQGSHKMKDGIINFVARTLRRFQFQSIQLVRNLEMEIHDEQFGSYLSRYRLFRVVGLLINADWLLWCVVARLNHRIEGIWEFDTTREIALAEVNALSGLYRVRHDPMFSETTIAIPGTDHKARIWQSRYSSISIFFN</sequence>
<protein>
    <submittedName>
        <fullName evidence="1">Uncharacterized protein</fullName>
    </submittedName>
</protein>
<reference evidence="2" key="1">
    <citation type="journal article" date="2008" name="Nat. Genet.">
        <title>The Pristionchus pacificus genome provides a unique perspective on nematode lifestyle and parasitism.</title>
        <authorList>
            <person name="Dieterich C."/>
            <person name="Clifton S.W."/>
            <person name="Schuster L.N."/>
            <person name="Chinwalla A."/>
            <person name="Delehaunty K."/>
            <person name="Dinkelacker I."/>
            <person name="Fulton L."/>
            <person name="Fulton R."/>
            <person name="Godfrey J."/>
            <person name="Minx P."/>
            <person name="Mitreva M."/>
            <person name="Roeseler W."/>
            <person name="Tian H."/>
            <person name="Witte H."/>
            <person name="Yang S.P."/>
            <person name="Wilson R.K."/>
            <person name="Sommer R.J."/>
        </authorList>
    </citation>
    <scope>NUCLEOTIDE SEQUENCE [LARGE SCALE GENOMIC DNA]</scope>
    <source>
        <strain evidence="2">PS312</strain>
    </source>
</reference>
<evidence type="ECO:0000313" key="1">
    <source>
        <dbReference type="EnsemblMetazoa" id="PPA35990.1"/>
    </source>
</evidence>
<organism evidence="1 2">
    <name type="scientific">Pristionchus pacificus</name>
    <name type="common">Parasitic nematode worm</name>
    <dbReference type="NCBI Taxonomy" id="54126"/>
    <lineage>
        <taxon>Eukaryota</taxon>
        <taxon>Metazoa</taxon>
        <taxon>Ecdysozoa</taxon>
        <taxon>Nematoda</taxon>
        <taxon>Chromadorea</taxon>
        <taxon>Rhabditida</taxon>
        <taxon>Rhabditina</taxon>
        <taxon>Diplogasteromorpha</taxon>
        <taxon>Diplogasteroidea</taxon>
        <taxon>Neodiplogasteridae</taxon>
        <taxon>Pristionchus</taxon>
    </lineage>
</organism>
<evidence type="ECO:0000313" key="2">
    <source>
        <dbReference type="Proteomes" id="UP000005239"/>
    </source>
</evidence>